<sequence>MSVSPSPITTAFTAQSTADEVVAGVDLSGTRAVVTGAASGIGVETARSLARAGAEVTLAVRDTAAGARVARDLTATTGNDDIRVAHLDLADRSSVGRFLADWNGPLHLLVNNAGIMATPETRTAEGWELQFATNHLGHFALALGLHAALAAGAAERGGSRVVALSSAGHMYSPVHFDDLHFHRRPYDPMLAYGRSKTAVVLFAVEATRRWADDGITANAVNPGGISTGLQRHFPRELREEFARHEAAGVFRYKTVRQGAATTLVAAVAPEFANTGGHYLDDAREAYTVPDDADPAEHPHAVKRWALDPAAAERLWSVSAELLRAAA</sequence>
<evidence type="ECO:0000256" key="1">
    <source>
        <dbReference type="ARBA" id="ARBA00006484"/>
    </source>
</evidence>
<gene>
    <name evidence="4" type="ORF">CUT44_30265</name>
</gene>
<evidence type="ECO:0000313" key="5">
    <source>
        <dbReference type="Proteomes" id="UP000230407"/>
    </source>
</evidence>
<dbReference type="InterPro" id="IPR036291">
    <property type="entry name" value="NAD(P)-bd_dom_sf"/>
</dbReference>
<dbReference type="AlphaFoldDB" id="A0A2M8LRE7"/>
<evidence type="ECO:0000256" key="3">
    <source>
        <dbReference type="ARBA" id="ARBA00071493"/>
    </source>
</evidence>
<dbReference type="Pfam" id="PF13561">
    <property type="entry name" value="adh_short_C2"/>
    <property type="match status" value="1"/>
</dbReference>
<accession>A0A2M8LRE7</accession>
<name>A0A2M8LRE7_9ACTN</name>
<comment type="caution">
    <text evidence="4">The sequence shown here is derived from an EMBL/GenBank/DDBJ whole genome shotgun (WGS) entry which is preliminary data.</text>
</comment>
<comment type="similarity">
    <text evidence="1">Belongs to the short-chain dehydrogenases/reductases (SDR) family.</text>
</comment>
<dbReference type="FunFam" id="3.40.50.720:FF:000594">
    <property type="entry name" value="Short-chain oxidoreductase"/>
    <property type="match status" value="1"/>
</dbReference>
<dbReference type="RefSeq" id="WP_100205109.1">
    <property type="nucleotide sequence ID" value="NZ_PGGW01000069.1"/>
</dbReference>
<dbReference type="PANTHER" id="PTHR24320:SF272">
    <property type="entry name" value="NAD(P)-BINDING ROSSMANN-FOLD SUPERFAMILY PROTEIN"/>
    <property type="match status" value="1"/>
</dbReference>
<keyword evidence="5" id="KW-1185">Reference proteome</keyword>
<dbReference type="Gene3D" id="3.40.50.720">
    <property type="entry name" value="NAD(P)-binding Rossmann-like Domain"/>
    <property type="match status" value="1"/>
</dbReference>
<proteinExistence type="inferred from homology"/>
<dbReference type="PANTHER" id="PTHR24320">
    <property type="entry name" value="RETINOL DEHYDROGENASE"/>
    <property type="match status" value="1"/>
</dbReference>
<protein>
    <recommendedName>
        <fullName evidence="3">Probable oxidoreductase</fullName>
    </recommendedName>
</protein>
<organism evidence="4 5">
    <name type="scientific">Streptomyces carminius</name>
    <dbReference type="NCBI Taxonomy" id="2665496"/>
    <lineage>
        <taxon>Bacteria</taxon>
        <taxon>Bacillati</taxon>
        <taxon>Actinomycetota</taxon>
        <taxon>Actinomycetes</taxon>
        <taxon>Kitasatosporales</taxon>
        <taxon>Streptomycetaceae</taxon>
        <taxon>Streptomyces</taxon>
    </lineage>
</organism>
<evidence type="ECO:0000313" key="4">
    <source>
        <dbReference type="EMBL" id="PJE94499.1"/>
    </source>
</evidence>
<dbReference type="EMBL" id="PGGW01000069">
    <property type="protein sequence ID" value="PJE94499.1"/>
    <property type="molecule type" value="Genomic_DNA"/>
</dbReference>
<dbReference type="SUPFAM" id="SSF51735">
    <property type="entry name" value="NAD(P)-binding Rossmann-fold domains"/>
    <property type="match status" value="1"/>
</dbReference>
<keyword evidence="2" id="KW-0560">Oxidoreductase</keyword>
<dbReference type="GO" id="GO:0016491">
    <property type="term" value="F:oxidoreductase activity"/>
    <property type="evidence" value="ECO:0007669"/>
    <property type="project" value="UniProtKB-KW"/>
</dbReference>
<dbReference type="PRINTS" id="PR00081">
    <property type="entry name" value="GDHRDH"/>
</dbReference>
<dbReference type="InterPro" id="IPR002347">
    <property type="entry name" value="SDR_fam"/>
</dbReference>
<reference evidence="4 5" key="1">
    <citation type="submission" date="2017-11" db="EMBL/GenBank/DDBJ databases">
        <title>Streptomyces carmine sp. nov., a novel actinomycete isolated from Sophora alopecuroides in Xinjiang, China.</title>
        <authorList>
            <person name="Wang Y."/>
            <person name="Luo X."/>
            <person name="Wan C."/>
            <person name="Zhang L."/>
        </authorList>
    </citation>
    <scope>NUCLEOTIDE SEQUENCE [LARGE SCALE GENOMIC DNA]</scope>
    <source>
        <strain evidence="4 5">TRM SA0054</strain>
    </source>
</reference>
<dbReference type="Proteomes" id="UP000230407">
    <property type="component" value="Unassembled WGS sequence"/>
</dbReference>
<evidence type="ECO:0000256" key="2">
    <source>
        <dbReference type="ARBA" id="ARBA00023002"/>
    </source>
</evidence>